<dbReference type="KEGG" id="amr:AM1_E0061"/>
<dbReference type="RefSeq" id="WP_012168020.1">
    <property type="nucleotide sequence ID" value="NC_009930.1"/>
</dbReference>
<organism evidence="1 2">
    <name type="scientific">Acaryochloris marina (strain MBIC 11017)</name>
    <dbReference type="NCBI Taxonomy" id="329726"/>
    <lineage>
        <taxon>Bacteria</taxon>
        <taxon>Bacillati</taxon>
        <taxon>Cyanobacteriota</taxon>
        <taxon>Cyanophyceae</taxon>
        <taxon>Acaryochloridales</taxon>
        <taxon>Acaryochloridaceae</taxon>
        <taxon>Acaryochloris</taxon>
    </lineage>
</organism>
<keyword evidence="2" id="KW-1185">Reference proteome</keyword>
<dbReference type="AlphaFoldDB" id="A8ZP95"/>
<evidence type="ECO:0000313" key="2">
    <source>
        <dbReference type="Proteomes" id="UP000000268"/>
    </source>
</evidence>
<gene>
    <name evidence="1" type="ordered locus">AM1_E0061</name>
</gene>
<dbReference type="Proteomes" id="UP000000268">
    <property type="component" value="Plasmid pREB5"/>
</dbReference>
<evidence type="ECO:0000313" key="1">
    <source>
        <dbReference type="EMBL" id="ABW32831.1"/>
    </source>
</evidence>
<dbReference type="OrthoDB" id="9971980at2"/>
<accession>A8ZP95</accession>
<dbReference type="HOGENOM" id="CLU_1665606_0_0_3"/>
<proteinExistence type="predicted"/>
<protein>
    <submittedName>
        <fullName evidence="1">Uncharacterized protein</fullName>
    </submittedName>
</protein>
<reference evidence="1 2" key="1">
    <citation type="journal article" date="2008" name="Proc. Natl. Acad. Sci. U.S.A.">
        <title>Niche adaptation and genome expansion in the chlorophyll d-producing cyanobacterium Acaryochloris marina.</title>
        <authorList>
            <person name="Swingley W.D."/>
            <person name="Chen M."/>
            <person name="Cheung P.C."/>
            <person name="Conrad A.L."/>
            <person name="Dejesa L.C."/>
            <person name="Hao J."/>
            <person name="Honchak B.M."/>
            <person name="Karbach L.E."/>
            <person name="Kurdoglu A."/>
            <person name="Lahiri S."/>
            <person name="Mastrian S.D."/>
            <person name="Miyashita H."/>
            <person name="Page L."/>
            <person name="Ramakrishna P."/>
            <person name="Satoh S."/>
            <person name="Sattley W.M."/>
            <person name="Shimada Y."/>
            <person name="Taylor H.L."/>
            <person name="Tomo T."/>
            <person name="Tsuchiya T."/>
            <person name="Wang Z.T."/>
            <person name="Raymond J."/>
            <person name="Mimuro M."/>
            <person name="Blankenship R.E."/>
            <person name="Touchman J.W."/>
        </authorList>
    </citation>
    <scope>NUCLEOTIDE SEQUENCE [LARGE SCALE GENOMIC DNA]</scope>
    <source>
        <strain evidence="2">MBIC 11017</strain>
        <plasmid evidence="2">Plasmid pREB5</plasmid>
    </source>
</reference>
<keyword evidence="1" id="KW-0614">Plasmid</keyword>
<name>A8ZP95_ACAM1</name>
<dbReference type="EMBL" id="CP000842">
    <property type="protein sequence ID" value="ABW32831.1"/>
    <property type="molecule type" value="Genomic_DNA"/>
</dbReference>
<sequence length="158" mass="17922">MKGPHGHKINIEKELDPNFEAPDHVLGYLAPSIGSFTLSQGNNPQKGHASFVWHHLESHEGSSHFDVDWHDDEMEYVGGLINNEYWCYKVVETPPEEDGPVYIAFAREIMADSTSGKNDEGYRIIYIDHGFSHLWAWDAKTFDGHGDDHDDHDDGHGH</sequence>
<geneLocation type="plasmid" evidence="1 2">
    <name>pREB5</name>
</geneLocation>